<gene>
    <name evidence="1" type="ORF">PISL3812_05050</name>
</gene>
<evidence type="ECO:0000313" key="1">
    <source>
        <dbReference type="EMBL" id="CRG88025.1"/>
    </source>
</evidence>
<organism evidence="1 2">
    <name type="scientific">Talaromyces islandicus</name>
    <name type="common">Penicillium islandicum</name>
    <dbReference type="NCBI Taxonomy" id="28573"/>
    <lineage>
        <taxon>Eukaryota</taxon>
        <taxon>Fungi</taxon>
        <taxon>Dikarya</taxon>
        <taxon>Ascomycota</taxon>
        <taxon>Pezizomycotina</taxon>
        <taxon>Eurotiomycetes</taxon>
        <taxon>Eurotiomycetidae</taxon>
        <taxon>Eurotiales</taxon>
        <taxon>Trichocomaceae</taxon>
        <taxon>Talaromyces</taxon>
        <taxon>Talaromyces sect. Islandici</taxon>
    </lineage>
</organism>
<dbReference type="EMBL" id="CVMT01000004">
    <property type="protein sequence ID" value="CRG88025.1"/>
    <property type="molecule type" value="Genomic_DNA"/>
</dbReference>
<accession>A0A0U1LXL5</accession>
<sequence length="589" mass="65476">MPEISPISTAPTTANFNFATSPVSNDQASILSRLDTIEAILGIKKMPNDTSTLDAEEDLDIAPDESDDGDFPFAGVGKALIRLREMTKSAQDQKIWSKKVVRQLWRSFHTHLPLLHFLADRKTFFTPTPLLLASILYISSLHHNSAEYAGLAPGYFAATCSAIADLVMPSPAFGLGDSSQSEFKVEEVAFNDILGLIMASLSSEAFIDATGSWISIGYRLLLDHCPHKEQGPLDWKGLFSGLQVIDVEHASIHLCYPLLPKQPPQQQLQNLDRSQDTAYRGLAQMMHSGLSHFVGRGLPSIWSFVSGKGSGKLLNTEWTFTDQDLQVIRRWAKGLDEWLVRYNGASQPSEADRHGILILLQYHLHKLFVLSIYHPARGYDLGAHNITSTEKHELLISARSILRLRDNDTGIWSNWDLVMVTLAALLVLRGFEDRMANQDVQSHLRSLQGSQRPAPSLQHVLAERLENAMQNMQSPVSHSPDMIMTNANLDYSYTIFDQNTLSLANPSWLIQDPLLMTTKHAVQISPTETGGSIPGQYHSTTMVPPAQNDPQAFQTRQWLQDQSSNMWPANLHRLFGHDEVLAESGSLGG</sequence>
<proteinExistence type="predicted"/>
<reference evidence="1 2" key="1">
    <citation type="submission" date="2015-04" db="EMBL/GenBank/DDBJ databases">
        <authorList>
            <person name="Syromyatnikov M.Y."/>
            <person name="Popov V.N."/>
        </authorList>
    </citation>
    <scope>NUCLEOTIDE SEQUENCE [LARGE SCALE GENOMIC DNA]</scope>
    <source>
        <strain evidence="1">WF-38-12</strain>
    </source>
</reference>
<dbReference type="OrthoDB" id="39175at2759"/>
<name>A0A0U1LXL5_TALIS</name>
<dbReference type="OMA" id="QCCAITE"/>
<evidence type="ECO:0008006" key="3">
    <source>
        <dbReference type="Google" id="ProtNLM"/>
    </source>
</evidence>
<protein>
    <recommendedName>
        <fullName evidence="3">Transcription factor domain-containing protein</fullName>
    </recommendedName>
</protein>
<dbReference type="Proteomes" id="UP000054383">
    <property type="component" value="Unassembled WGS sequence"/>
</dbReference>
<evidence type="ECO:0000313" key="2">
    <source>
        <dbReference type="Proteomes" id="UP000054383"/>
    </source>
</evidence>
<dbReference type="CDD" id="cd12148">
    <property type="entry name" value="fungal_TF_MHR"/>
    <property type="match status" value="1"/>
</dbReference>
<dbReference type="AlphaFoldDB" id="A0A0U1LXL5"/>
<keyword evidence="2" id="KW-1185">Reference proteome</keyword>